<evidence type="ECO:0000259" key="1">
    <source>
        <dbReference type="Pfam" id="PF09537"/>
    </source>
</evidence>
<dbReference type="PIRSF" id="PIRSF029477">
    <property type="entry name" value="UCP029477"/>
    <property type="match status" value="1"/>
</dbReference>
<dbReference type="RefSeq" id="WP_084059875.1">
    <property type="nucleotide sequence ID" value="NZ_FWXO01000001.1"/>
</dbReference>
<dbReference type="EMBL" id="FWXO01000001">
    <property type="protein sequence ID" value="SMC36504.1"/>
    <property type="molecule type" value="Genomic_DNA"/>
</dbReference>
<sequence>MNTYTDKVGNKLNALLEKTYDAEKGYKKAAENTDNMVLKTFFNNKSKQRYDFGHQLKAELNSFGQKIEKGGSLTGATHRAWMDIKSVLTSDSGEAMLQEAIRGEKAAVEEYNEVLSDTTLPQSTSAILMQQKNQIEMDLSKEKIMESIK</sequence>
<dbReference type="Gene3D" id="1.20.1260.10">
    <property type="match status" value="1"/>
</dbReference>
<dbReference type="InterPro" id="IPR012347">
    <property type="entry name" value="Ferritin-like"/>
</dbReference>
<proteinExistence type="predicted"/>
<protein>
    <recommendedName>
        <fullName evidence="1">DUF2383 domain-containing protein</fullName>
    </recommendedName>
</protein>
<dbReference type="InterPro" id="IPR009078">
    <property type="entry name" value="Ferritin-like_SF"/>
</dbReference>
<dbReference type="STRING" id="504486.SAMN05660703_0572"/>
<dbReference type="Proteomes" id="UP000192360">
    <property type="component" value="Unassembled WGS sequence"/>
</dbReference>
<dbReference type="Pfam" id="PF09537">
    <property type="entry name" value="DUF2383"/>
    <property type="match status" value="1"/>
</dbReference>
<dbReference type="NCBIfam" id="TIGR02284">
    <property type="entry name" value="PA2169 family four-helix-bundle protein"/>
    <property type="match status" value="1"/>
</dbReference>
<keyword evidence="3" id="KW-1185">Reference proteome</keyword>
<organism evidence="2 3">
    <name type="scientific">Cellulophaga tyrosinoxydans</name>
    <dbReference type="NCBI Taxonomy" id="504486"/>
    <lineage>
        <taxon>Bacteria</taxon>
        <taxon>Pseudomonadati</taxon>
        <taxon>Bacteroidota</taxon>
        <taxon>Flavobacteriia</taxon>
        <taxon>Flavobacteriales</taxon>
        <taxon>Flavobacteriaceae</taxon>
        <taxon>Cellulophaga</taxon>
    </lineage>
</organism>
<name>A0A1W1YK21_9FLAO</name>
<evidence type="ECO:0000313" key="2">
    <source>
        <dbReference type="EMBL" id="SMC36504.1"/>
    </source>
</evidence>
<dbReference type="SUPFAM" id="SSF47240">
    <property type="entry name" value="Ferritin-like"/>
    <property type="match status" value="1"/>
</dbReference>
<feature type="domain" description="DUF2383" evidence="1">
    <location>
        <begin position="8"/>
        <end position="116"/>
    </location>
</feature>
<dbReference type="InterPro" id="IPR019052">
    <property type="entry name" value="DUF2383"/>
</dbReference>
<accession>A0A1W1YK21</accession>
<gene>
    <name evidence="2" type="ORF">SAMN05660703_0572</name>
</gene>
<dbReference type="InterPro" id="IPR011971">
    <property type="entry name" value="CHP02284"/>
</dbReference>
<dbReference type="AlphaFoldDB" id="A0A1W1YK21"/>
<evidence type="ECO:0000313" key="3">
    <source>
        <dbReference type="Proteomes" id="UP000192360"/>
    </source>
</evidence>
<reference evidence="2 3" key="1">
    <citation type="submission" date="2017-04" db="EMBL/GenBank/DDBJ databases">
        <authorList>
            <person name="Afonso C.L."/>
            <person name="Miller P.J."/>
            <person name="Scott M.A."/>
            <person name="Spackman E."/>
            <person name="Goraichik I."/>
            <person name="Dimitrov K.M."/>
            <person name="Suarez D.L."/>
            <person name="Swayne D.E."/>
        </authorList>
    </citation>
    <scope>NUCLEOTIDE SEQUENCE [LARGE SCALE GENOMIC DNA]</scope>
    <source>
        <strain evidence="2 3">DSM 21164</strain>
    </source>
</reference>
<dbReference type="OrthoDB" id="282393at2"/>
<dbReference type="InterPro" id="IPR016920">
    <property type="entry name" value="UCP029477"/>
</dbReference>